<dbReference type="AlphaFoldDB" id="A0A3A1WLB1"/>
<dbReference type="GO" id="GO:0016763">
    <property type="term" value="F:pentosyltransferase activity"/>
    <property type="evidence" value="ECO:0007669"/>
    <property type="project" value="InterPro"/>
</dbReference>
<keyword evidence="9 11" id="KW-0472">Membrane</keyword>
<dbReference type="OrthoDB" id="9766909at2"/>
<evidence type="ECO:0000256" key="4">
    <source>
        <dbReference type="ARBA" id="ARBA00022679"/>
    </source>
</evidence>
<dbReference type="GO" id="GO:0005886">
    <property type="term" value="C:plasma membrane"/>
    <property type="evidence" value="ECO:0007669"/>
    <property type="project" value="UniProtKB-SubCell"/>
</dbReference>
<comment type="pathway">
    <text evidence="11">Cell wall biogenesis; peptidoglycan biosynthesis.</text>
</comment>
<comment type="function">
    <text evidence="11">Peptidoglycan polymerase that catalyzes glycan chain elongation from lipid-linked precursors.</text>
</comment>
<evidence type="ECO:0000256" key="6">
    <source>
        <dbReference type="ARBA" id="ARBA00022960"/>
    </source>
</evidence>
<evidence type="ECO:0000256" key="9">
    <source>
        <dbReference type="ARBA" id="ARBA00023136"/>
    </source>
</evidence>
<dbReference type="InterPro" id="IPR001264">
    <property type="entry name" value="Glyco_trans_51"/>
</dbReference>
<reference evidence="14" key="1">
    <citation type="submission" date="2018-09" db="EMBL/GenBank/DDBJ databases">
        <authorList>
            <person name="Tuo L."/>
        </authorList>
    </citation>
    <scope>NUCLEOTIDE SEQUENCE [LARGE SCALE GENOMIC DNA]</scope>
    <source>
        <strain evidence="14">M2BS4Y-1</strain>
    </source>
</reference>
<dbReference type="InterPro" id="IPR036950">
    <property type="entry name" value="PBP_transglycosylase"/>
</dbReference>
<dbReference type="Pfam" id="PF00912">
    <property type="entry name" value="Transgly"/>
    <property type="match status" value="1"/>
</dbReference>
<evidence type="ECO:0000256" key="5">
    <source>
        <dbReference type="ARBA" id="ARBA00022692"/>
    </source>
</evidence>
<keyword evidence="5 11" id="KW-0812">Transmembrane</keyword>
<dbReference type="EMBL" id="QYRN01000006">
    <property type="protein sequence ID" value="RIY00157.1"/>
    <property type="molecule type" value="Genomic_DNA"/>
</dbReference>
<feature type="domain" description="Glycosyl transferase family 51" evidence="12">
    <location>
        <begin position="47"/>
        <end position="202"/>
    </location>
</feature>
<keyword evidence="6 11" id="KW-0133">Cell shape</keyword>
<accession>A0A3A1WLB1</accession>
<keyword evidence="1 11" id="KW-1003">Cell membrane</keyword>
<evidence type="ECO:0000256" key="3">
    <source>
        <dbReference type="ARBA" id="ARBA00022676"/>
    </source>
</evidence>
<comment type="similarity">
    <text evidence="11">Belongs to the glycosyltransferase 51 family.</text>
</comment>
<comment type="caution">
    <text evidence="13">The sequence shown here is derived from an EMBL/GenBank/DDBJ whole genome shotgun (WGS) entry which is preliminary data.</text>
</comment>
<dbReference type="Gene3D" id="1.10.3810.10">
    <property type="entry name" value="Biosynthetic peptidoglycan transglycosylase-like"/>
    <property type="match status" value="1"/>
</dbReference>
<evidence type="ECO:0000256" key="8">
    <source>
        <dbReference type="ARBA" id="ARBA00022989"/>
    </source>
</evidence>
<dbReference type="GO" id="GO:0008955">
    <property type="term" value="F:peptidoglycan glycosyltransferase activity"/>
    <property type="evidence" value="ECO:0007669"/>
    <property type="project" value="UniProtKB-UniRule"/>
</dbReference>
<keyword evidence="3 11" id="KW-0328">Glycosyltransferase</keyword>
<dbReference type="InterPro" id="IPR023346">
    <property type="entry name" value="Lysozyme-like_dom_sf"/>
</dbReference>
<dbReference type="UniPathway" id="UPA00219"/>
<name>A0A3A1WLB1_9HYPH</name>
<dbReference type="GO" id="GO:0009274">
    <property type="term" value="C:peptidoglycan-based cell wall"/>
    <property type="evidence" value="ECO:0007669"/>
    <property type="project" value="InterPro"/>
</dbReference>
<evidence type="ECO:0000313" key="14">
    <source>
        <dbReference type="Proteomes" id="UP000265750"/>
    </source>
</evidence>
<comment type="subcellular location">
    <subcellularLocation>
        <location evidence="11">Cell inner membrane</location>
        <topology evidence="11">Single-pass membrane protein</topology>
    </subcellularLocation>
</comment>
<keyword evidence="4 11" id="KW-0808">Transferase</keyword>
<protein>
    <recommendedName>
        <fullName evidence="11">Biosynthetic peptidoglycan transglycosylase</fullName>
        <ecNumber evidence="11">2.4.99.28</ecNumber>
    </recommendedName>
    <alternativeName>
        <fullName evidence="11">Glycan polymerase</fullName>
    </alternativeName>
    <alternativeName>
        <fullName evidence="11">Peptidoglycan glycosyltransferase MtgA</fullName>
        <shortName evidence="11">PGT</shortName>
    </alternativeName>
</protein>
<keyword evidence="10 11" id="KW-0961">Cell wall biogenesis/degradation</keyword>
<dbReference type="HAMAP" id="MF_00766">
    <property type="entry name" value="PGT_MtgA"/>
    <property type="match status" value="1"/>
</dbReference>
<dbReference type="GO" id="GO:0008360">
    <property type="term" value="P:regulation of cell shape"/>
    <property type="evidence" value="ECO:0007669"/>
    <property type="project" value="UniProtKB-KW"/>
</dbReference>
<sequence length="227" mass="24936">MIRRMLSAAAFVILFLAAIPVVLVPVYGLPFVRPVSTLMLAEHFSFQPFDREWTPLSDIAPVLVRSVMMSEDGQYCFHGGVDWNAMRTVVDRAIGDGEASRGASTIPMQTVKNLFLWNSRSYLRKGLELPLAMYADLLWSKSRTMEIYLNIAEWGNGIYGIGAASRFYFNRPPSQLTARQAALLAVALPSPLTRDPAHPSAGLRRLAGTVEARARASGGYIGCIDGV</sequence>
<dbReference type="RefSeq" id="WP_119540468.1">
    <property type="nucleotide sequence ID" value="NZ_QYRN01000006.1"/>
</dbReference>
<evidence type="ECO:0000256" key="1">
    <source>
        <dbReference type="ARBA" id="ARBA00022475"/>
    </source>
</evidence>
<evidence type="ECO:0000313" key="13">
    <source>
        <dbReference type="EMBL" id="RIY00157.1"/>
    </source>
</evidence>
<dbReference type="GO" id="GO:0009252">
    <property type="term" value="P:peptidoglycan biosynthetic process"/>
    <property type="evidence" value="ECO:0007669"/>
    <property type="project" value="UniProtKB-UniRule"/>
</dbReference>
<dbReference type="PANTHER" id="PTHR30400">
    <property type="entry name" value="MONOFUNCTIONAL BIOSYNTHETIC PEPTIDOGLYCAN TRANSGLYCOSYLASE"/>
    <property type="match status" value="1"/>
</dbReference>
<keyword evidence="8 11" id="KW-1133">Transmembrane helix</keyword>
<comment type="catalytic activity">
    <reaction evidence="11">
        <text>[GlcNAc-(1-&gt;4)-Mur2Ac(oyl-L-Ala-gamma-D-Glu-L-Lys-D-Ala-D-Ala)](n)-di-trans,octa-cis-undecaprenyl diphosphate + beta-D-GlcNAc-(1-&gt;4)-Mur2Ac(oyl-L-Ala-gamma-D-Glu-L-Lys-D-Ala-D-Ala)-di-trans,octa-cis-undecaprenyl diphosphate = [GlcNAc-(1-&gt;4)-Mur2Ac(oyl-L-Ala-gamma-D-Glu-L-Lys-D-Ala-D-Ala)](n+1)-di-trans,octa-cis-undecaprenyl diphosphate + di-trans,octa-cis-undecaprenyl diphosphate + H(+)</text>
        <dbReference type="Rhea" id="RHEA:23708"/>
        <dbReference type="Rhea" id="RHEA-COMP:9602"/>
        <dbReference type="Rhea" id="RHEA-COMP:9603"/>
        <dbReference type="ChEBI" id="CHEBI:15378"/>
        <dbReference type="ChEBI" id="CHEBI:58405"/>
        <dbReference type="ChEBI" id="CHEBI:60033"/>
        <dbReference type="ChEBI" id="CHEBI:78435"/>
        <dbReference type="EC" id="2.4.99.28"/>
    </reaction>
</comment>
<evidence type="ECO:0000256" key="11">
    <source>
        <dbReference type="HAMAP-Rule" id="MF_00766"/>
    </source>
</evidence>
<keyword evidence="14" id="KW-1185">Reference proteome</keyword>
<gene>
    <name evidence="11" type="primary">mtgA</name>
    <name evidence="13" type="ORF">D3218_12765</name>
</gene>
<dbReference type="SUPFAM" id="SSF53955">
    <property type="entry name" value="Lysozyme-like"/>
    <property type="match status" value="1"/>
</dbReference>
<proteinExistence type="inferred from homology"/>
<organism evidence="13 14">
    <name type="scientific">Aureimonas flava</name>
    <dbReference type="NCBI Taxonomy" id="2320271"/>
    <lineage>
        <taxon>Bacteria</taxon>
        <taxon>Pseudomonadati</taxon>
        <taxon>Pseudomonadota</taxon>
        <taxon>Alphaproteobacteria</taxon>
        <taxon>Hyphomicrobiales</taxon>
        <taxon>Aurantimonadaceae</taxon>
        <taxon>Aureimonas</taxon>
    </lineage>
</organism>
<dbReference type="GO" id="GO:0071555">
    <property type="term" value="P:cell wall organization"/>
    <property type="evidence" value="ECO:0007669"/>
    <property type="project" value="UniProtKB-KW"/>
</dbReference>
<dbReference type="InterPro" id="IPR011812">
    <property type="entry name" value="Pep_trsgly"/>
</dbReference>
<dbReference type="EC" id="2.4.99.28" evidence="11"/>
<evidence type="ECO:0000256" key="2">
    <source>
        <dbReference type="ARBA" id="ARBA00022519"/>
    </source>
</evidence>
<evidence type="ECO:0000256" key="10">
    <source>
        <dbReference type="ARBA" id="ARBA00023316"/>
    </source>
</evidence>
<dbReference type="PANTHER" id="PTHR30400:SF0">
    <property type="entry name" value="BIOSYNTHETIC PEPTIDOGLYCAN TRANSGLYCOSYLASE"/>
    <property type="match status" value="1"/>
</dbReference>
<keyword evidence="2 11" id="KW-0997">Cell inner membrane</keyword>
<evidence type="ECO:0000256" key="7">
    <source>
        <dbReference type="ARBA" id="ARBA00022984"/>
    </source>
</evidence>
<dbReference type="Proteomes" id="UP000265750">
    <property type="component" value="Unassembled WGS sequence"/>
</dbReference>
<evidence type="ECO:0000259" key="12">
    <source>
        <dbReference type="Pfam" id="PF00912"/>
    </source>
</evidence>
<keyword evidence="7 11" id="KW-0573">Peptidoglycan synthesis</keyword>